<evidence type="ECO:0000256" key="3">
    <source>
        <dbReference type="PROSITE-ProRule" id="PRU00339"/>
    </source>
</evidence>
<keyword evidence="2 3" id="KW-0802">TPR repeat</keyword>
<reference evidence="4" key="1">
    <citation type="submission" date="2019-10" db="EMBL/GenBank/DDBJ databases">
        <authorList>
            <consortium name="DOE Joint Genome Institute"/>
            <person name="Kuo A."/>
            <person name="Miyauchi S."/>
            <person name="Kiss E."/>
            <person name="Drula E."/>
            <person name="Kohler A."/>
            <person name="Sanchez-Garcia M."/>
            <person name="Andreopoulos B."/>
            <person name="Barry K.W."/>
            <person name="Bonito G."/>
            <person name="Buee M."/>
            <person name="Carver A."/>
            <person name="Chen C."/>
            <person name="Cichocki N."/>
            <person name="Clum A."/>
            <person name="Culley D."/>
            <person name="Crous P.W."/>
            <person name="Fauchery L."/>
            <person name="Girlanda M."/>
            <person name="Hayes R."/>
            <person name="Keri Z."/>
            <person name="LaButti K."/>
            <person name="Lipzen A."/>
            <person name="Lombard V."/>
            <person name="Magnuson J."/>
            <person name="Maillard F."/>
            <person name="Morin E."/>
            <person name="Murat C."/>
            <person name="Nolan M."/>
            <person name="Ohm R."/>
            <person name="Pangilinan J."/>
            <person name="Pereira M."/>
            <person name="Perotto S."/>
            <person name="Peter M."/>
            <person name="Riley R."/>
            <person name="Sitrit Y."/>
            <person name="Stielow B."/>
            <person name="Szollosi G."/>
            <person name="Zifcakova L."/>
            <person name="Stursova M."/>
            <person name="Spatafora J.W."/>
            <person name="Tedersoo L."/>
            <person name="Vaario L.-M."/>
            <person name="Yamada A."/>
            <person name="Yan M."/>
            <person name="Wang P."/>
            <person name="Xu J."/>
            <person name="Bruns T."/>
            <person name="Baldrian P."/>
            <person name="Vilgalys R."/>
            <person name="Henrissat B."/>
            <person name="Grigoriev I.V."/>
            <person name="Hibbett D."/>
            <person name="Nagy L.G."/>
            <person name="Martin F.M."/>
        </authorList>
    </citation>
    <scope>NUCLEOTIDE SEQUENCE</scope>
    <source>
        <strain evidence="4">BED1</strain>
    </source>
</reference>
<accession>A0AAD4BFC3</accession>
<dbReference type="PANTHER" id="PTHR22904">
    <property type="entry name" value="TPR REPEAT CONTAINING PROTEIN"/>
    <property type="match status" value="1"/>
</dbReference>
<dbReference type="EMBL" id="WHUW01000100">
    <property type="protein sequence ID" value="KAF8424790.1"/>
    <property type="molecule type" value="Genomic_DNA"/>
</dbReference>
<dbReference type="InterPro" id="IPR019734">
    <property type="entry name" value="TPR_rpt"/>
</dbReference>
<dbReference type="Gene3D" id="1.25.40.10">
    <property type="entry name" value="Tetratricopeptide repeat domain"/>
    <property type="match status" value="1"/>
</dbReference>
<dbReference type="PROSITE" id="PS50005">
    <property type="entry name" value="TPR"/>
    <property type="match status" value="1"/>
</dbReference>
<comment type="caution">
    <text evidence="4">The sequence shown here is derived from an EMBL/GenBank/DDBJ whole genome shotgun (WGS) entry which is preliminary data.</text>
</comment>
<evidence type="ECO:0000256" key="2">
    <source>
        <dbReference type="ARBA" id="ARBA00022803"/>
    </source>
</evidence>
<evidence type="ECO:0000256" key="1">
    <source>
        <dbReference type="ARBA" id="ARBA00022737"/>
    </source>
</evidence>
<dbReference type="PANTHER" id="PTHR22904:SF523">
    <property type="entry name" value="STRESS-INDUCED-PHOSPHOPROTEIN 1"/>
    <property type="match status" value="1"/>
</dbReference>
<sequence length="147" mass="17167">MVSWFMWHFLLDFRQRSFKELVHLGDKAADAQRHDEAITHYTTALSLNPPSPQLILIKRSRAFLATGSWKQALQDADQAVRLDPLSPWGYEMKQAALHKARKYDDAIDTFETMLLKMAESSDPEVQRKLYPRYRDEDDLLTSLDRAR</sequence>
<organism evidence="4 5">
    <name type="scientific">Boletus edulis BED1</name>
    <dbReference type="NCBI Taxonomy" id="1328754"/>
    <lineage>
        <taxon>Eukaryota</taxon>
        <taxon>Fungi</taxon>
        <taxon>Dikarya</taxon>
        <taxon>Basidiomycota</taxon>
        <taxon>Agaricomycotina</taxon>
        <taxon>Agaricomycetes</taxon>
        <taxon>Agaricomycetidae</taxon>
        <taxon>Boletales</taxon>
        <taxon>Boletineae</taxon>
        <taxon>Boletaceae</taxon>
        <taxon>Boletoideae</taxon>
        <taxon>Boletus</taxon>
    </lineage>
</organism>
<feature type="repeat" description="TPR" evidence="3">
    <location>
        <begin position="18"/>
        <end position="51"/>
    </location>
</feature>
<dbReference type="InterPro" id="IPR011990">
    <property type="entry name" value="TPR-like_helical_dom_sf"/>
</dbReference>
<protein>
    <submittedName>
        <fullName evidence="4">Uncharacterized protein</fullName>
    </submittedName>
</protein>
<dbReference type="Pfam" id="PF13432">
    <property type="entry name" value="TPR_16"/>
    <property type="match status" value="1"/>
</dbReference>
<dbReference type="Proteomes" id="UP001194468">
    <property type="component" value="Unassembled WGS sequence"/>
</dbReference>
<reference evidence="4" key="2">
    <citation type="journal article" date="2020" name="Nat. Commun.">
        <title>Large-scale genome sequencing of mycorrhizal fungi provides insights into the early evolution of symbiotic traits.</title>
        <authorList>
            <person name="Miyauchi S."/>
            <person name="Kiss E."/>
            <person name="Kuo A."/>
            <person name="Drula E."/>
            <person name="Kohler A."/>
            <person name="Sanchez-Garcia M."/>
            <person name="Morin E."/>
            <person name="Andreopoulos B."/>
            <person name="Barry K.W."/>
            <person name="Bonito G."/>
            <person name="Buee M."/>
            <person name="Carver A."/>
            <person name="Chen C."/>
            <person name="Cichocki N."/>
            <person name="Clum A."/>
            <person name="Culley D."/>
            <person name="Crous P.W."/>
            <person name="Fauchery L."/>
            <person name="Girlanda M."/>
            <person name="Hayes R.D."/>
            <person name="Keri Z."/>
            <person name="LaButti K."/>
            <person name="Lipzen A."/>
            <person name="Lombard V."/>
            <person name="Magnuson J."/>
            <person name="Maillard F."/>
            <person name="Murat C."/>
            <person name="Nolan M."/>
            <person name="Ohm R.A."/>
            <person name="Pangilinan J."/>
            <person name="Pereira M.F."/>
            <person name="Perotto S."/>
            <person name="Peter M."/>
            <person name="Pfister S."/>
            <person name="Riley R."/>
            <person name="Sitrit Y."/>
            <person name="Stielow J.B."/>
            <person name="Szollosi G."/>
            <person name="Zifcakova L."/>
            <person name="Stursova M."/>
            <person name="Spatafora J.W."/>
            <person name="Tedersoo L."/>
            <person name="Vaario L.M."/>
            <person name="Yamada A."/>
            <person name="Yan M."/>
            <person name="Wang P."/>
            <person name="Xu J."/>
            <person name="Bruns T."/>
            <person name="Baldrian P."/>
            <person name="Vilgalys R."/>
            <person name="Dunand C."/>
            <person name="Henrissat B."/>
            <person name="Grigoriev I.V."/>
            <person name="Hibbett D."/>
            <person name="Nagy L.G."/>
            <person name="Martin F.M."/>
        </authorList>
    </citation>
    <scope>NUCLEOTIDE SEQUENCE</scope>
    <source>
        <strain evidence="4">BED1</strain>
    </source>
</reference>
<dbReference type="SUPFAM" id="SSF48452">
    <property type="entry name" value="TPR-like"/>
    <property type="match status" value="1"/>
</dbReference>
<keyword evidence="5" id="KW-1185">Reference proteome</keyword>
<name>A0AAD4BFC3_BOLED</name>
<dbReference type="AlphaFoldDB" id="A0AAD4BFC3"/>
<dbReference type="GO" id="GO:0051879">
    <property type="term" value="F:Hsp90 protein binding"/>
    <property type="evidence" value="ECO:0007669"/>
    <property type="project" value="TreeGrafter"/>
</dbReference>
<evidence type="ECO:0000313" key="4">
    <source>
        <dbReference type="EMBL" id="KAF8424790.1"/>
    </source>
</evidence>
<keyword evidence="1" id="KW-0677">Repeat</keyword>
<evidence type="ECO:0000313" key="5">
    <source>
        <dbReference type="Proteomes" id="UP001194468"/>
    </source>
</evidence>
<gene>
    <name evidence="4" type="ORF">L210DRAFT_2092135</name>
</gene>
<proteinExistence type="predicted"/>